<organism evidence="1 2">
    <name type="scientific">Ilyodon furcidens</name>
    <name type="common">goldbreast splitfin</name>
    <dbReference type="NCBI Taxonomy" id="33524"/>
    <lineage>
        <taxon>Eukaryota</taxon>
        <taxon>Metazoa</taxon>
        <taxon>Chordata</taxon>
        <taxon>Craniata</taxon>
        <taxon>Vertebrata</taxon>
        <taxon>Euteleostomi</taxon>
        <taxon>Actinopterygii</taxon>
        <taxon>Neopterygii</taxon>
        <taxon>Teleostei</taxon>
        <taxon>Neoteleostei</taxon>
        <taxon>Acanthomorphata</taxon>
        <taxon>Ovalentaria</taxon>
        <taxon>Atherinomorphae</taxon>
        <taxon>Cyprinodontiformes</taxon>
        <taxon>Goodeidae</taxon>
        <taxon>Ilyodon</taxon>
    </lineage>
</organism>
<protein>
    <recommendedName>
        <fullName evidence="3">Secreted protein</fullName>
    </recommendedName>
</protein>
<gene>
    <name evidence="1" type="ORF">ILYODFUR_037580</name>
</gene>
<name>A0ABV0TTV5_9TELE</name>
<evidence type="ECO:0000313" key="2">
    <source>
        <dbReference type="Proteomes" id="UP001482620"/>
    </source>
</evidence>
<dbReference type="EMBL" id="JAHRIQ010043170">
    <property type="protein sequence ID" value="MEQ2235043.1"/>
    <property type="molecule type" value="Genomic_DNA"/>
</dbReference>
<accession>A0ABV0TTV5</accession>
<dbReference type="Proteomes" id="UP001482620">
    <property type="component" value="Unassembled WGS sequence"/>
</dbReference>
<evidence type="ECO:0000313" key="1">
    <source>
        <dbReference type="EMBL" id="MEQ2235043.1"/>
    </source>
</evidence>
<keyword evidence="2" id="KW-1185">Reference proteome</keyword>
<reference evidence="1 2" key="1">
    <citation type="submission" date="2021-06" db="EMBL/GenBank/DDBJ databases">
        <authorList>
            <person name="Palmer J.M."/>
        </authorList>
    </citation>
    <scope>NUCLEOTIDE SEQUENCE [LARGE SCALE GENOMIC DNA]</scope>
    <source>
        <strain evidence="2">if_2019</strain>
        <tissue evidence="1">Muscle</tissue>
    </source>
</reference>
<comment type="caution">
    <text evidence="1">The sequence shown here is derived from an EMBL/GenBank/DDBJ whole genome shotgun (WGS) entry which is preliminary data.</text>
</comment>
<proteinExistence type="predicted"/>
<evidence type="ECO:0008006" key="3">
    <source>
        <dbReference type="Google" id="ProtNLM"/>
    </source>
</evidence>
<sequence length="118" mass="13133">MNSTPSIGMSFSLMAFCTQRWYFRKVSVHGSPLRSPFRKCSANQRLKHWSYSRFSSVQASPTLFISGDPSSETKPATEDKSCLSRVTAGCLTARTATSLTTRVSGAATGRPRRWMTMR</sequence>